<dbReference type="PRINTS" id="PR01021">
    <property type="entry name" value="OMPADOMAIN"/>
</dbReference>
<evidence type="ECO:0000256" key="5">
    <source>
        <dbReference type="SAM" id="Phobius"/>
    </source>
</evidence>
<evidence type="ECO:0000256" key="3">
    <source>
        <dbReference type="PROSITE-ProRule" id="PRU00473"/>
    </source>
</evidence>
<organism evidence="7 8">
    <name type="scientific">Erwinia typographi</name>
    <dbReference type="NCBI Taxonomy" id="371042"/>
    <lineage>
        <taxon>Bacteria</taxon>
        <taxon>Pseudomonadati</taxon>
        <taxon>Pseudomonadota</taxon>
        <taxon>Gammaproteobacteria</taxon>
        <taxon>Enterobacterales</taxon>
        <taxon>Erwiniaceae</taxon>
        <taxon>Erwinia</taxon>
    </lineage>
</organism>
<evidence type="ECO:0000313" key="8">
    <source>
        <dbReference type="Proteomes" id="UP000030351"/>
    </source>
</evidence>
<evidence type="ECO:0000259" key="6">
    <source>
        <dbReference type="PROSITE" id="PS51123"/>
    </source>
</evidence>
<dbReference type="InterPro" id="IPR006664">
    <property type="entry name" value="OMP_bac"/>
</dbReference>
<sequence>MSPAQQRGLALWAALLSGVVCFGFLPVTRSVAVIVWLAALVLSATFWYACHRRVDHDVTLRLDGLPDASYRQPVVLVCGDLPQVWPHQSPVLTVTQGCWIRVADRQDPGQVARQVLLQRPDWGRQLSVMVSVCPQKHADSGRLTHRLLALRWQISRLRKETGHAVPLVLKGQAGSAITSEPFWQVALPGEDVRVWQASSVPRSVAAWVSGGGAPAMQQQVLMNGLTGWFHQYVIASFTDENPDVPPVAPAALLWGMGPVLAGSLSSSVWTAWLSRHTALQQVAGWQPAGTDSPAMSLLPDFILPLLPAGTGVTPRQRTWRCASGLFTLAAIAALLSSGWNNRQLLHRLSFDIAHYDCIPDEDDGPKATAVAVLREDAVLLDDLERNGVPVRMSLGLYQGERLRLPVLDAIRTYVPPPPVPQPVPEPAPKIVRLDSMSLFASGKADLKAGSTRMLVNSLVGIKAKPGWLIVVSGHTDNTGNQKLNQTLSLKRAGAVRDWLRDTGDVPESCFAVQGYGASRPVAPDDTAEGRARNRRVEISLVPQADACRAPDVTPASSQDDDADNTVTE</sequence>
<dbReference type="InterPro" id="IPR050330">
    <property type="entry name" value="Bact_OuterMem_StrucFunc"/>
</dbReference>
<keyword evidence="5" id="KW-0812">Transmembrane</keyword>
<dbReference type="PANTHER" id="PTHR30329:SF20">
    <property type="entry name" value="EXPORTED PROTEIN"/>
    <property type="match status" value="1"/>
</dbReference>
<evidence type="ECO:0000256" key="2">
    <source>
        <dbReference type="ARBA" id="ARBA00023136"/>
    </source>
</evidence>
<keyword evidence="2 3" id="KW-0472">Membrane</keyword>
<dbReference type="GO" id="GO:0009279">
    <property type="term" value="C:cell outer membrane"/>
    <property type="evidence" value="ECO:0007669"/>
    <property type="project" value="UniProtKB-SubCell"/>
</dbReference>
<comment type="subcellular location">
    <subcellularLocation>
        <location evidence="1">Cell outer membrane</location>
    </subcellularLocation>
</comment>
<evidence type="ECO:0000256" key="1">
    <source>
        <dbReference type="ARBA" id="ARBA00004442"/>
    </source>
</evidence>
<dbReference type="InterPro" id="IPR036737">
    <property type="entry name" value="OmpA-like_sf"/>
</dbReference>
<dbReference type="RefSeq" id="WP_034888323.1">
    <property type="nucleotide sequence ID" value="NZ_JRUQ01000014.1"/>
</dbReference>
<evidence type="ECO:0000256" key="4">
    <source>
        <dbReference type="SAM" id="MobiDB-lite"/>
    </source>
</evidence>
<dbReference type="EMBL" id="JRUQ01000014">
    <property type="protein sequence ID" value="KGT95510.1"/>
    <property type="molecule type" value="Genomic_DNA"/>
</dbReference>
<dbReference type="AlphaFoldDB" id="A0A0A3Z9I2"/>
<feature type="transmembrane region" description="Helical" evidence="5">
    <location>
        <begin position="31"/>
        <end position="50"/>
    </location>
</feature>
<accession>A0A0A3Z9I2</accession>
<feature type="domain" description="OmpA-like" evidence="6">
    <location>
        <begin position="426"/>
        <end position="544"/>
    </location>
</feature>
<dbReference type="CDD" id="cd07185">
    <property type="entry name" value="OmpA_C-like"/>
    <property type="match status" value="1"/>
</dbReference>
<feature type="transmembrane region" description="Helical" evidence="5">
    <location>
        <begin position="321"/>
        <end position="339"/>
    </location>
</feature>
<dbReference type="Proteomes" id="UP000030351">
    <property type="component" value="Unassembled WGS sequence"/>
</dbReference>
<dbReference type="PROSITE" id="PS51123">
    <property type="entry name" value="OMPA_2"/>
    <property type="match status" value="1"/>
</dbReference>
<dbReference type="Gene3D" id="3.30.1330.60">
    <property type="entry name" value="OmpA-like domain"/>
    <property type="match status" value="1"/>
</dbReference>
<feature type="compositionally biased region" description="Acidic residues" evidence="4">
    <location>
        <begin position="558"/>
        <end position="568"/>
    </location>
</feature>
<reference evidence="7 8" key="1">
    <citation type="submission" date="2014-10" db="EMBL/GenBank/DDBJ databases">
        <title>Genome sequence of Erwinia typographi M043b.</title>
        <authorList>
            <person name="Chan K.-G."/>
            <person name="Tan W.-S."/>
        </authorList>
    </citation>
    <scope>NUCLEOTIDE SEQUENCE [LARGE SCALE GENOMIC DNA]</scope>
    <source>
        <strain evidence="7 8">M043b</strain>
    </source>
</reference>
<dbReference type="Pfam" id="PF00691">
    <property type="entry name" value="OmpA"/>
    <property type="match status" value="1"/>
</dbReference>
<dbReference type="OrthoDB" id="345640at2"/>
<evidence type="ECO:0000313" key="7">
    <source>
        <dbReference type="EMBL" id="KGT95510.1"/>
    </source>
</evidence>
<dbReference type="PANTHER" id="PTHR30329">
    <property type="entry name" value="STATOR ELEMENT OF FLAGELLAR MOTOR COMPLEX"/>
    <property type="match status" value="1"/>
</dbReference>
<dbReference type="SUPFAM" id="SSF103088">
    <property type="entry name" value="OmpA-like"/>
    <property type="match status" value="1"/>
</dbReference>
<dbReference type="InterPro" id="IPR006665">
    <property type="entry name" value="OmpA-like"/>
</dbReference>
<feature type="compositionally biased region" description="Basic and acidic residues" evidence="4">
    <location>
        <begin position="527"/>
        <end position="537"/>
    </location>
</feature>
<protein>
    <submittedName>
        <fullName evidence="7">Membrane protein</fullName>
    </submittedName>
</protein>
<proteinExistence type="predicted"/>
<name>A0A0A3Z9I2_9GAMM</name>
<feature type="region of interest" description="Disordered" evidence="4">
    <location>
        <begin position="520"/>
        <end position="568"/>
    </location>
</feature>
<dbReference type="eggNOG" id="COG2885">
    <property type="taxonomic scope" value="Bacteria"/>
</dbReference>
<comment type="caution">
    <text evidence="7">The sequence shown here is derived from an EMBL/GenBank/DDBJ whole genome shotgun (WGS) entry which is preliminary data.</text>
</comment>
<gene>
    <name evidence="7" type="ORF">NG99_03100</name>
</gene>
<keyword evidence="8" id="KW-1185">Reference proteome</keyword>
<keyword evidence="5" id="KW-1133">Transmembrane helix</keyword>
<dbReference type="STRING" id="371042.NG99_03100"/>